<name>A0A5N5D0D9_9PEZI</name>
<reference evidence="2 3" key="1">
    <citation type="journal article" date="2019" name="Sci. Rep.">
        <title>A multi-omics analysis of the grapevine pathogen Lasiodiplodia theobromae reveals that temperature affects the expression of virulence- and pathogenicity-related genes.</title>
        <authorList>
            <person name="Felix C."/>
            <person name="Meneses R."/>
            <person name="Goncalves M.F.M."/>
            <person name="Tilleman L."/>
            <person name="Duarte A.S."/>
            <person name="Jorrin-Novo J.V."/>
            <person name="Van de Peer Y."/>
            <person name="Deforce D."/>
            <person name="Van Nieuwerburgh F."/>
            <person name="Esteves A.C."/>
            <person name="Alves A."/>
        </authorList>
    </citation>
    <scope>NUCLEOTIDE SEQUENCE [LARGE SCALE GENOMIC DNA]</scope>
    <source>
        <strain evidence="2 3">LA-SOL3</strain>
    </source>
</reference>
<gene>
    <name evidence="2" type="primary">Ank3_0</name>
    <name evidence="2" type="ORF">DBV05_g10193</name>
</gene>
<keyword evidence="1" id="KW-0040">ANK repeat</keyword>
<dbReference type="Gene3D" id="1.25.40.20">
    <property type="entry name" value="Ankyrin repeat-containing domain"/>
    <property type="match status" value="1"/>
</dbReference>
<dbReference type="InterPro" id="IPR036770">
    <property type="entry name" value="Ankyrin_rpt-contain_sf"/>
</dbReference>
<feature type="repeat" description="ANK" evidence="1">
    <location>
        <begin position="104"/>
        <end position="137"/>
    </location>
</feature>
<organism evidence="2 3">
    <name type="scientific">Lasiodiplodia theobromae</name>
    <dbReference type="NCBI Taxonomy" id="45133"/>
    <lineage>
        <taxon>Eukaryota</taxon>
        <taxon>Fungi</taxon>
        <taxon>Dikarya</taxon>
        <taxon>Ascomycota</taxon>
        <taxon>Pezizomycotina</taxon>
        <taxon>Dothideomycetes</taxon>
        <taxon>Dothideomycetes incertae sedis</taxon>
        <taxon>Botryosphaeriales</taxon>
        <taxon>Botryosphaeriaceae</taxon>
        <taxon>Lasiodiplodia</taxon>
    </lineage>
</organism>
<dbReference type="Proteomes" id="UP000325902">
    <property type="component" value="Unassembled WGS sequence"/>
</dbReference>
<keyword evidence="3" id="KW-1185">Reference proteome</keyword>
<evidence type="ECO:0000313" key="3">
    <source>
        <dbReference type="Proteomes" id="UP000325902"/>
    </source>
</evidence>
<protein>
    <submittedName>
        <fullName evidence="2">Ankyrin-3</fullName>
    </submittedName>
</protein>
<dbReference type="SUPFAM" id="SSF48403">
    <property type="entry name" value="Ankyrin repeat"/>
    <property type="match status" value="1"/>
</dbReference>
<evidence type="ECO:0000313" key="2">
    <source>
        <dbReference type="EMBL" id="KAB2571130.1"/>
    </source>
</evidence>
<dbReference type="PANTHER" id="PTHR34706:SF3">
    <property type="entry name" value="ANKYRIN REPEAT PROTEIN (AFU_ORTHOLOGUE AFUA_7G06200)"/>
    <property type="match status" value="1"/>
</dbReference>
<dbReference type="AlphaFoldDB" id="A0A5N5D0D9"/>
<feature type="repeat" description="ANK" evidence="1">
    <location>
        <begin position="34"/>
        <end position="66"/>
    </location>
</feature>
<dbReference type="SMART" id="SM00248">
    <property type="entry name" value="ANK"/>
    <property type="match status" value="3"/>
</dbReference>
<proteinExistence type="predicted"/>
<dbReference type="PROSITE" id="PS50297">
    <property type="entry name" value="ANK_REP_REGION"/>
    <property type="match status" value="1"/>
</dbReference>
<dbReference type="PROSITE" id="PS50088">
    <property type="entry name" value="ANK_REPEAT"/>
    <property type="match status" value="2"/>
</dbReference>
<dbReference type="OrthoDB" id="2142040at2759"/>
<sequence length="530" mass="59298">MSTIYERAEEGSLTVNDLKEPHAVEELATVNPTTLLTPLGVAVWFGHEKQVKLLLEKGANPNGENGARPPLWVAAAKTKHNAGRIIQILLAHKADPSKPSEVDQNSTPLLAAVKNDRAPAIISTLVDAGASPEKQNEKGESALAVAEKKKDRDILQAMHPRNDRHGDRFTALFALSGLVLGVVAWSNKFSKWTAAAKAATAVATAGCFIASGAQAIKKRFNMSGWFESRWFPEACTSFPFIELELTVLQRYQEPKPVEEFEQHMSEFIENSKLDRFFPPGDTFLKKVVERAVRLNEDPSNVLNTNDLCRLALYQPYLYLDDSGSMEDYERNEHQREVVKRIASITTRLVPDETGVELRFINEPTTPEMSRPSLDTIDSIMRNLPLNGWSEIGTNLKTKVLNEAVYEPLKNGTFKRPLLVSIITDGHPAGPEGTVEKVDTLEKAILECGETLKKHGYDRTVVRFQISQIGSDDMAGEFLRSLDRDPNLKDVLYCTAERLDDEFRHHQENEARMEQWLLQLLMSPILDADSI</sequence>
<dbReference type="InterPro" id="IPR002110">
    <property type="entry name" value="Ankyrin_rpt"/>
</dbReference>
<dbReference type="EMBL" id="VCHE01000110">
    <property type="protein sequence ID" value="KAB2571130.1"/>
    <property type="molecule type" value="Genomic_DNA"/>
</dbReference>
<accession>A0A5N5D0D9</accession>
<comment type="caution">
    <text evidence="2">The sequence shown here is derived from an EMBL/GenBank/DDBJ whole genome shotgun (WGS) entry which is preliminary data.</text>
</comment>
<evidence type="ECO:0000256" key="1">
    <source>
        <dbReference type="PROSITE-ProRule" id="PRU00023"/>
    </source>
</evidence>
<dbReference type="PANTHER" id="PTHR34706">
    <property type="entry name" value="SLR1338 PROTEIN"/>
    <property type="match status" value="1"/>
</dbReference>
<dbReference type="Pfam" id="PF00023">
    <property type="entry name" value="Ank"/>
    <property type="match status" value="1"/>
</dbReference>